<feature type="region of interest" description="Disordered" evidence="2">
    <location>
        <begin position="1"/>
        <end position="45"/>
    </location>
</feature>
<evidence type="ECO:0000313" key="3">
    <source>
        <dbReference type="Proteomes" id="UP000515123"/>
    </source>
</evidence>
<feature type="region of interest" description="Disordered" evidence="2">
    <location>
        <begin position="204"/>
        <end position="283"/>
    </location>
</feature>
<feature type="coiled-coil region" evidence="1">
    <location>
        <begin position="145"/>
        <end position="172"/>
    </location>
</feature>
<proteinExistence type="predicted"/>
<feature type="compositionally biased region" description="Basic residues" evidence="2">
    <location>
        <begin position="273"/>
        <end position="283"/>
    </location>
</feature>
<feature type="compositionally biased region" description="Basic and acidic residues" evidence="2">
    <location>
        <begin position="32"/>
        <end position="45"/>
    </location>
</feature>
<reference evidence="3" key="1">
    <citation type="journal article" date="2015" name="Nat. Genet.">
        <title>The pineapple genome and the evolution of CAM photosynthesis.</title>
        <authorList>
            <person name="Ming R."/>
            <person name="VanBuren R."/>
            <person name="Wai C.M."/>
            <person name="Tang H."/>
            <person name="Schatz M.C."/>
            <person name="Bowers J.E."/>
            <person name="Lyons E."/>
            <person name="Wang M.L."/>
            <person name="Chen J."/>
            <person name="Biggers E."/>
            <person name="Zhang J."/>
            <person name="Huang L."/>
            <person name="Zhang L."/>
            <person name="Miao W."/>
            <person name="Zhang J."/>
            <person name="Ye Z."/>
            <person name="Miao C."/>
            <person name="Lin Z."/>
            <person name="Wang H."/>
            <person name="Zhou H."/>
            <person name="Yim W.C."/>
            <person name="Priest H.D."/>
            <person name="Zheng C."/>
            <person name="Woodhouse M."/>
            <person name="Edger P.P."/>
            <person name="Guyot R."/>
            <person name="Guo H.B."/>
            <person name="Guo H."/>
            <person name="Zheng G."/>
            <person name="Singh R."/>
            <person name="Sharma A."/>
            <person name="Min X."/>
            <person name="Zheng Y."/>
            <person name="Lee H."/>
            <person name="Gurtowski J."/>
            <person name="Sedlazeck F.J."/>
            <person name="Harkess A."/>
            <person name="McKain M.R."/>
            <person name="Liao Z."/>
            <person name="Fang J."/>
            <person name="Liu J."/>
            <person name="Zhang X."/>
            <person name="Zhang Q."/>
            <person name="Hu W."/>
            <person name="Qin Y."/>
            <person name="Wang K."/>
            <person name="Chen L.Y."/>
            <person name="Shirley N."/>
            <person name="Lin Y.R."/>
            <person name="Liu L.Y."/>
            <person name="Hernandez A.G."/>
            <person name="Wright C.L."/>
            <person name="Bulone V."/>
            <person name="Tuskan G.A."/>
            <person name="Heath K."/>
            <person name="Zee F."/>
            <person name="Moore P.H."/>
            <person name="Sunkar R."/>
            <person name="Leebens-Mack J.H."/>
            <person name="Mockler T."/>
            <person name="Bennetzen J.L."/>
            <person name="Freeling M."/>
            <person name="Sankoff D."/>
            <person name="Paterson A.H."/>
            <person name="Zhu X."/>
            <person name="Yang X."/>
            <person name="Smith J.A."/>
            <person name="Cushman J.C."/>
            <person name="Paull R.E."/>
            <person name="Yu Q."/>
        </authorList>
    </citation>
    <scope>NUCLEOTIDE SEQUENCE [LARGE SCALE GENOMIC DNA]</scope>
    <source>
        <strain evidence="3">cv. F153</strain>
    </source>
</reference>
<dbReference type="AlphaFoldDB" id="A0A6P5GWQ9"/>
<dbReference type="PANTHER" id="PTHR47854:SF1">
    <property type="entry name" value="SURFEIT LOCUS PROTEIN 2 (SURF2)"/>
    <property type="match status" value="1"/>
</dbReference>
<name>A0A6P5GWQ9_ANACO</name>
<dbReference type="Pfam" id="PF05477">
    <property type="entry name" value="SURF2"/>
    <property type="match status" value="1"/>
</dbReference>
<protein>
    <submittedName>
        <fullName evidence="4">Uncharacterized protein LOC109726819</fullName>
    </submittedName>
</protein>
<sequence length="283" mass="31827">MASKAEKKESQKSKAAAEVEGGHQKNPISEDGDSKHTKKEKEEGKEGRFLLGLPTFLDMGNGRWRCVESGHEMVAKDKDSYARSKACRLALIDAALAAKKPPLNTFQPHPAAKSQLICKLTGDTINKTEEHIWKHITGKRFLNKLEQMEFDNMALEEMVEKEKRKEKKKSEKPSKCIAAVVKKNKKKDVSDDVSLTKTTIDDSKEPDFWIPPIGSRWDFDDGRDRWKSRPGPDQEMQDAGDLDNGGQNDDSESQLTIRTKRMSVAVGPSSFASRKKKIKKVTN</sequence>
<dbReference type="PANTHER" id="PTHR47854">
    <property type="entry name" value="SURFEIT LOCUS PROTEIN 2 (SURF2)"/>
    <property type="match status" value="1"/>
</dbReference>
<gene>
    <name evidence="4" type="primary">LOC109726819</name>
</gene>
<feature type="compositionally biased region" description="Basic and acidic residues" evidence="2">
    <location>
        <begin position="1"/>
        <end position="23"/>
    </location>
</feature>
<dbReference type="RefSeq" id="XP_020112207.1">
    <property type="nucleotide sequence ID" value="XM_020256618.1"/>
</dbReference>
<dbReference type="OrthoDB" id="127285at2759"/>
<keyword evidence="1" id="KW-0175">Coiled coil</keyword>
<reference evidence="4" key="2">
    <citation type="submission" date="2025-08" db="UniProtKB">
        <authorList>
            <consortium name="RefSeq"/>
        </authorList>
    </citation>
    <scope>IDENTIFICATION</scope>
    <source>
        <tissue evidence="4">Leaf</tissue>
    </source>
</reference>
<feature type="compositionally biased region" description="Basic and acidic residues" evidence="2">
    <location>
        <begin position="217"/>
        <end position="232"/>
    </location>
</feature>
<evidence type="ECO:0000256" key="2">
    <source>
        <dbReference type="SAM" id="MobiDB-lite"/>
    </source>
</evidence>
<organism evidence="3 4">
    <name type="scientific">Ananas comosus</name>
    <name type="common">Pineapple</name>
    <name type="synonym">Ananas ananas</name>
    <dbReference type="NCBI Taxonomy" id="4615"/>
    <lineage>
        <taxon>Eukaryota</taxon>
        <taxon>Viridiplantae</taxon>
        <taxon>Streptophyta</taxon>
        <taxon>Embryophyta</taxon>
        <taxon>Tracheophyta</taxon>
        <taxon>Spermatophyta</taxon>
        <taxon>Magnoliopsida</taxon>
        <taxon>Liliopsida</taxon>
        <taxon>Poales</taxon>
        <taxon>Bromeliaceae</taxon>
        <taxon>Bromelioideae</taxon>
        <taxon>Ananas</taxon>
    </lineage>
</organism>
<dbReference type="InterPro" id="IPR008833">
    <property type="entry name" value="Surf2"/>
</dbReference>
<evidence type="ECO:0000313" key="4">
    <source>
        <dbReference type="RefSeq" id="XP_020112207.1"/>
    </source>
</evidence>
<keyword evidence="3" id="KW-1185">Reference proteome</keyword>
<accession>A0A6P5GWQ9</accession>
<dbReference type="GeneID" id="109726819"/>
<evidence type="ECO:0000256" key="1">
    <source>
        <dbReference type="SAM" id="Coils"/>
    </source>
</evidence>
<feature type="compositionally biased region" description="Polar residues" evidence="2">
    <location>
        <begin position="245"/>
        <end position="257"/>
    </location>
</feature>
<dbReference type="Proteomes" id="UP000515123">
    <property type="component" value="Linkage group 21"/>
</dbReference>